<dbReference type="PANTHER" id="PTHR34123:SF4">
    <property type="entry name" value="PHOSPHORIBOSYLTRANSFERASE-LIKE PROTEIN, PUTATIVE (DUF2358)-RELATED"/>
    <property type="match status" value="1"/>
</dbReference>
<proteinExistence type="predicted"/>
<reference evidence="2" key="1">
    <citation type="submission" date="2015-07" db="EMBL/GenBank/DDBJ databases">
        <title>Transcriptome Assembly of Anthurium amnicola.</title>
        <authorList>
            <person name="Suzuki J."/>
        </authorList>
    </citation>
    <scope>NUCLEOTIDE SEQUENCE</scope>
</reference>
<dbReference type="SUPFAM" id="SSF54427">
    <property type="entry name" value="NTF2-like"/>
    <property type="match status" value="1"/>
</dbReference>
<dbReference type="InterPro" id="IPR032710">
    <property type="entry name" value="NTF2-like_dom_sf"/>
</dbReference>
<protein>
    <submittedName>
        <fullName evidence="2">UPF0173 metal-dependent hydrolase STK_14180</fullName>
    </submittedName>
</protein>
<feature type="compositionally biased region" description="Low complexity" evidence="1">
    <location>
        <begin position="18"/>
        <end position="35"/>
    </location>
</feature>
<name>A0A1D1YBZ4_9ARAE</name>
<dbReference type="GO" id="GO:0016787">
    <property type="term" value="F:hydrolase activity"/>
    <property type="evidence" value="ECO:0007669"/>
    <property type="project" value="UniProtKB-KW"/>
</dbReference>
<evidence type="ECO:0000256" key="1">
    <source>
        <dbReference type="SAM" id="MobiDB-lite"/>
    </source>
</evidence>
<dbReference type="InterPro" id="IPR018790">
    <property type="entry name" value="DUF2358"/>
</dbReference>
<evidence type="ECO:0000313" key="2">
    <source>
        <dbReference type="EMBL" id="JAT52135.1"/>
    </source>
</evidence>
<feature type="compositionally biased region" description="Basic and acidic residues" evidence="1">
    <location>
        <begin position="1"/>
        <end position="14"/>
    </location>
</feature>
<organism evidence="2">
    <name type="scientific">Anthurium amnicola</name>
    <dbReference type="NCBI Taxonomy" id="1678845"/>
    <lineage>
        <taxon>Eukaryota</taxon>
        <taxon>Viridiplantae</taxon>
        <taxon>Streptophyta</taxon>
        <taxon>Embryophyta</taxon>
        <taxon>Tracheophyta</taxon>
        <taxon>Spermatophyta</taxon>
        <taxon>Magnoliopsida</taxon>
        <taxon>Liliopsida</taxon>
        <taxon>Araceae</taxon>
        <taxon>Pothoideae</taxon>
        <taxon>Potheae</taxon>
        <taxon>Anthurium</taxon>
    </lineage>
</organism>
<sequence>MIRGEGGKNEDRSRIRMAAKSPAVPAVAPSPSTCRPRQRTEPRRFRCSGFAGAGDRRERMAPRLLKMAVSGVTELLRIVPGPPRKPRENLSGRAEEPLGRSVEDVVSILRSDYERAYFLTGNFTSELYSVDCLFEDPTIKFYGKDKYSQNLDLLVPFFDHPSLVLEKIEKLVDHERECIFATWRLRTYLRLPWRPLISIGGTTTYDLDDQFKIVRHVERWHVSALEAVGQIFASSRNSDI</sequence>
<dbReference type="EMBL" id="GDJX01015801">
    <property type="protein sequence ID" value="JAT52135.1"/>
    <property type="molecule type" value="Transcribed_RNA"/>
</dbReference>
<feature type="region of interest" description="Disordered" evidence="1">
    <location>
        <begin position="1"/>
        <end position="42"/>
    </location>
</feature>
<dbReference type="Pfam" id="PF10184">
    <property type="entry name" value="DUF2358"/>
    <property type="match status" value="1"/>
</dbReference>
<keyword evidence="2" id="KW-0378">Hydrolase</keyword>
<accession>A0A1D1YBZ4</accession>
<dbReference type="PANTHER" id="PTHR34123">
    <property type="entry name" value="OS04G0578200 PROTEIN"/>
    <property type="match status" value="1"/>
</dbReference>
<dbReference type="AlphaFoldDB" id="A0A1D1YBZ4"/>
<gene>
    <name evidence="2" type="primary">STK_14180_2</name>
    <name evidence="2" type="ORF">g.72577</name>
</gene>